<dbReference type="Proteomes" id="UP000299102">
    <property type="component" value="Unassembled WGS sequence"/>
</dbReference>
<sequence>MWEDVAVTPDFVLAFNSDSDTVFDIGSGHAFHPNTDPTLGPGLVLDVYPGRADDIIIKAEPTSSADGLTDNLVRVAGQLWVSGSQYRV</sequence>
<dbReference type="AlphaFoldDB" id="A0A4C1XBW3"/>
<dbReference type="EMBL" id="BGZK01000766">
    <property type="protein sequence ID" value="GBP59635.1"/>
    <property type="molecule type" value="Genomic_DNA"/>
</dbReference>
<organism evidence="1 2">
    <name type="scientific">Eumeta variegata</name>
    <name type="common">Bagworm moth</name>
    <name type="synonym">Eumeta japonica</name>
    <dbReference type="NCBI Taxonomy" id="151549"/>
    <lineage>
        <taxon>Eukaryota</taxon>
        <taxon>Metazoa</taxon>
        <taxon>Ecdysozoa</taxon>
        <taxon>Arthropoda</taxon>
        <taxon>Hexapoda</taxon>
        <taxon>Insecta</taxon>
        <taxon>Pterygota</taxon>
        <taxon>Neoptera</taxon>
        <taxon>Endopterygota</taxon>
        <taxon>Lepidoptera</taxon>
        <taxon>Glossata</taxon>
        <taxon>Ditrysia</taxon>
        <taxon>Tineoidea</taxon>
        <taxon>Psychidae</taxon>
        <taxon>Oiketicinae</taxon>
        <taxon>Eumeta</taxon>
    </lineage>
</organism>
<proteinExistence type="predicted"/>
<protein>
    <submittedName>
        <fullName evidence="1">Uncharacterized protein</fullName>
    </submittedName>
</protein>
<reference evidence="1 2" key="1">
    <citation type="journal article" date="2019" name="Commun. Biol.">
        <title>The bagworm genome reveals a unique fibroin gene that provides high tensile strength.</title>
        <authorList>
            <person name="Kono N."/>
            <person name="Nakamura H."/>
            <person name="Ohtoshi R."/>
            <person name="Tomita M."/>
            <person name="Numata K."/>
            <person name="Arakawa K."/>
        </authorList>
    </citation>
    <scope>NUCLEOTIDE SEQUENCE [LARGE SCALE GENOMIC DNA]</scope>
</reference>
<keyword evidence="2" id="KW-1185">Reference proteome</keyword>
<evidence type="ECO:0000313" key="1">
    <source>
        <dbReference type="EMBL" id="GBP59635.1"/>
    </source>
</evidence>
<evidence type="ECO:0000313" key="2">
    <source>
        <dbReference type="Proteomes" id="UP000299102"/>
    </source>
</evidence>
<accession>A0A4C1XBW3</accession>
<comment type="caution">
    <text evidence="1">The sequence shown here is derived from an EMBL/GenBank/DDBJ whole genome shotgun (WGS) entry which is preliminary data.</text>
</comment>
<gene>
    <name evidence="1" type="ORF">EVAR_46003_1</name>
</gene>
<name>A0A4C1XBW3_EUMVA</name>